<dbReference type="GO" id="GO:0005829">
    <property type="term" value="C:cytosol"/>
    <property type="evidence" value="ECO:0007669"/>
    <property type="project" value="TreeGrafter"/>
</dbReference>
<organism evidence="7 8">
    <name type="scientific">Kingella kingae</name>
    <dbReference type="NCBI Taxonomy" id="504"/>
    <lineage>
        <taxon>Bacteria</taxon>
        <taxon>Pseudomonadati</taxon>
        <taxon>Pseudomonadota</taxon>
        <taxon>Betaproteobacteria</taxon>
        <taxon>Neisseriales</taxon>
        <taxon>Neisseriaceae</taxon>
        <taxon>Kingella</taxon>
    </lineage>
</organism>
<keyword evidence="4 7" id="KW-0378">Hydrolase</keyword>
<evidence type="ECO:0000256" key="1">
    <source>
        <dbReference type="ARBA" id="ARBA00001947"/>
    </source>
</evidence>
<dbReference type="Pfam" id="PF00962">
    <property type="entry name" value="A_deaminase"/>
    <property type="match status" value="2"/>
</dbReference>
<gene>
    <name evidence="7" type="ORF">NCTC10529_00753</name>
</gene>
<dbReference type="AlphaFoldDB" id="A0AAX2J364"/>
<dbReference type="Gene3D" id="3.20.20.140">
    <property type="entry name" value="Metal-dependent hydrolases"/>
    <property type="match status" value="2"/>
</dbReference>
<accession>A0AAX2J364</accession>
<dbReference type="GO" id="GO:0046872">
    <property type="term" value="F:metal ion binding"/>
    <property type="evidence" value="ECO:0007669"/>
    <property type="project" value="UniProtKB-KW"/>
</dbReference>
<dbReference type="GO" id="GO:0006146">
    <property type="term" value="P:adenine catabolic process"/>
    <property type="evidence" value="ECO:0007669"/>
    <property type="project" value="TreeGrafter"/>
</dbReference>
<dbReference type="EMBL" id="LS483426">
    <property type="protein sequence ID" value="SQH24565.1"/>
    <property type="molecule type" value="Genomic_DNA"/>
</dbReference>
<dbReference type="PANTHER" id="PTHR43114:SF6">
    <property type="entry name" value="ADENINE DEAMINASE"/>
    <property type="match status" value="1"/>
</dbReference>
<evidence type="ECO:0000256" key="2">
    <source>
        <dbReference type="ARBA" id="ARBA00006676"/>
    </source>
</evidence>
<comment type="cofactor">
    <cofactor evidence="1">
        <name>Zn(2+)</name>
        <dbReference type="ChEBI" id="CHEBI:29105"/>
    </cofactor>
</comment>
<evidence type="ECO:0000313" key="7">
    <source>
        <dbReference type="EMBL" id="SQH24565.1"/>
    </source>
</evidence>
<dbReference type="GO" id="GO:0043103">
    <property type="term" value="P:hypoxanthine salvage"/>
    <property type="evidence" value="ECO:0007669"/>
    <property type="project" value="TreeGrafter"/>
</dbReference>
<dbReference type="GO" id="GO:0000034">
    <property type="term" value="F:adenine deaminase activity"/>
    <property type="evidence" value="ECO:0007669"/>
    <property type="project" value="UniProtKB-EC"/>
</dbReference>
<evidence type="ECO:0000256" key="5">
    <source>
        <dbReference type="ARBA" id="ARBA00022833"/>
    </source>
</evidence>
<name>A0AAX2J364_KINKI</name>
<evidence type="ECO:0000256" key="4">
    <source>
        <dbReference type="ARBA" id="ARBA00022801"/>
    </source>
</evidence>
<evidence type="ECO:0000256" key="3">
    <source>
        <dbReference type="ARBA" id="ARBA00022723"/>
    </source>
</evidence>
<reference evidence="7 8" key="1">
    <citation type="submission" date="2018-06" db="EMBL/GenBank/DDBJ databases">
        <authorList>
            <consortium name="Pathogen Informatics"/>
            <person name="Doyle S."/>
        </authorList>
    </citation>
    <scope>NUCLEOTIDE SEQUENCE [LARGE SCALE GENOMIC DNA]</scope>
    <source>
        <strain evidence="7 8">NCTC10529</strain>
    </source>
</reference>
<dbReference type="Proteomes" id="UP000248598">
    <property type="component" value="Chromosome 1"/>
</dbReference>
<sequence>MLHEQDFFDLTYAYLQKCRQDNVTHTERGVAFESIVRACDTAKREWDISSALIMCFLRHLSEESAFETLAQSLPHRDKIIGIGLDYSEVSNPPSKFARVFAHAGEEGSPDYVREALDLLHVLKVVDNMREHNLHRMLKRGMLVTVNSDDPVYFGGYVNDNFMALANAFDLSAAEIAQLCKNSFQAAFLSDDEKSAWFTKIENSLNMN</sequence>
<comment type="similarity">
    <text evidence="2">Belongs to the metallo-dependent hydrolases superfamily. Adenosine and AMP deaminases family.</text>
</comment>
<dbReference type="PANTHER" id="PTHR43114">
    <property type="entry name" value="ADENINE DEAMINASE"/>
    <property type="match status" value="1"/>
</dbReference>
<dbReference type="InterPro" id="IPR032466">
    <property type="entry name" value="Metal_Hydrolase"/>
</dbReference>
<dbReference type="SUPFAM" id="SSF51556">
    <property type="entry name" value="Metallo-dependent hydrolases"/>
    <property type="match status" value="1"/>
</dbReference>
<dbReference type="EC" id="3.5.4.2" evidence="7"/>
<dbReference type="InterPro" id="IPR001365">
    <property type="entry name" value="A_deaminase_dom"/>
</dbReference>
<feature type="domain" description="Adenosine deaminase" evidence="6">
    <location>
        <begin position="122"/>
        <end position="201"/>
    </location>
</feature>
<keyword evidence="3" id="KW-0479">Metal-binding</keyword>
<dbReference type="InterPro" id="IPR006330">
    <property type="entry name" value="Ado/ade_deaminase"/>
</dbReference>
<keyword evidence="5" id="KW-0862">Zinc</keyword>
<proteinExistence type="inferred from homology"/>
<evidence type="ECO:0000313" key="8">
    <source>
        <dbReference type="Proteomes" id="UP000248598"/>
    </source>
</evidence>
<feature type="domain" description="Adenosine deaminase" evidence="6">
    <location>
        <begin position="4"/>
        <end position="121"/>
    </location>
</feature>
<evidence type="ECO:0000259" key="6">
    <source>
        <dbReference type="Pfam" id="PF00962"/>
    </source>
</evidence>
<protein>
    <submittedName>
        <fullName evidence="7">Adenine deaminase</fullName>
        <ecNumber evidence="7">3.5.4.2</ecNumber>
    </submittedName>
</protein>